<dbReference type="EMBL" id="ATLV01015289">
    <property type="status" value="NOT_ANNOTATED_CDS"/>
    <property type="molecule type" value="Genomic_DNA"/>
</dbReference>
<organism evidence="2">
    <name type="scientific">Anopheles sinensis</name>
    <name type="common">Mosquito</name>
    <dbReference type="NCBI Taxonomy" id="74873"/>
    <lineage>
        <taxon>Eukaryota</taxon>
        <taxon>Metazoa</taxon>
        <taxon>Ecdysozoa</taxon>
        <taxon>Arthropoda</taxon>
        <taxon>Hexapoda</taxon>
        <taxon>Insecta</taxon>
        <taxon>Pterygota</taxon>
        <taxon>Neoptera</taxon>
        <taxon>Endopterygota</taxon>
        <taxon>Diptera</taxon>
        <taxon>Nematocera</taxon>
        <taxon>Culicoidea</taxon>
        <taxon>Culicidae</taxon>
        <taxon>Anophelinae</taxon>
        <taxon>Anopheles</taxon>
    </lineage>
</organism>
<protein>
    <submittedName>
        <fullName evidence="2 3">Rapamycin-insensitive companion of mtor</fullName>
    </submittedName>
</protein>
<proteinExistence type="predicted"/>
<sequence length="129" mass="14039">MVRIDPRRSTAAPLGLLPAVQVTVACKVTHRNASTATEQCCHPGRSTPNARTDSTEQLGARAAYGTSTGTEPNPELRAVPGCCGRSCCHWLRRYAERAAECDARKLLDPAAASHDWNAKRRCPRNPLKM</sequence>
<dbReference type="EMBL" id="KE525006">
    <property type="protein sequence ID" value="KFB40292.1"/>
    <property type="molecule type" value="Genomic_DNA"/>
</dbReference>
<dbReference type="AlphaFoldDB" id="A0A084VQP8"/>
<reference evidence="2 4" key="1">
    <citation type="journal article" date="2014" name="BMC Genomics">
        <title>Genome sequence of Anopheles sinensis provides insight into genetics basis of mosquito competence for malaria parasites.</title>
        <authorList>
            <person name="Zhou D."/>
            <person name="Zhang D."/>
            <person name="Ding G."/>
            <person name="Shi L."/>
            <person name="Hou Q."/>
            <person name="Ye Y."/>
            <person name="Xu Y."/>
            <person name="Zhou H."/>
            <person name="Xiong C."/>
            <person name="Li S."/>
            <person name="Yu J."/>
            <person name="Hong S."/>
            <person name="Yu X."/>
            <person name="Zou P."/>
            <person name="Chen C."/>
            <person name="Chang X."/>
            <person name="Wang W."/>
            <person name="Lv Y."/>
            <person name="Sun Y."/>
            <person name="Ma L."/>
            <person name="Shen B."/>
            <person name="Zhu C."/>
        </authorList>
    </citation>
    <scope>NUCLEOTIDE SEQUENCE [LARGE SCALE GENOMIC DNA]</scope>
</reference>
<evidence type="ECO:0000313" key="4">
    <source>
        <dbReference type="Proteomes" id="UP000030765"/>
    </source>
</evidence>
<accession>A0A084VQP8</accession>
<evidence type="ECO:0000313" key="2">
    <source>
        <dbReference type="EMBL" id="KFB40292.1"/>
    </source>
</evidence>
<dbReference type="PROSITE" id="PS51257">
    <property type="entry name" value="PROKAR_LIPOPROTEIN"/>
    <property type="match status" value="1"/>
</dbReference>
<name>A0A084VQP8_ANOSI</name>
<dbReference type="EnsemblMetazoa" id="ASIC007777-RA">
    <property type="protein sequence ID" value="ASIC007777-PA"/>
    <property type="gene ID" value="ASIC007777"/>
</dbReference>
<dbReference type="Proteomes" id="UP000030765">
    <property type="component" value="Unassembled WGS sequence"/>
</dbReference>
<evidence type="ECO:0000256" key="1">
    <source>
        <dbReference type="SAM" id="MobiDB-lite"/>
    </source>
</evidence>
<keyword evidence="4" id="KW-1185">Reference proteome</keyword>
<feature type="compositionally biased region" description="Polar residues" evidence="1">
    <location>
        <begin position="46"/>
        <end position="57"/>
    </location>
</feature>
<gene>
    <name evidence="2" type="ORF">ZHAS_00007777</name>
</gene>
<feature type="region of interest" description="Disordered" evidence="1">
    <location>
        <begin position="37"/>
        <end position="75"/>
    </location>
</feature>
<reference evidence="3" key="2">
    <citation type="submission" date="2020-05" db="UniProtKB">
        <authorList>
            <consortium name="EnsemblMetazoa"/>
        </authorList>
    </citation>
    <scope>IDENTIFICATION</scope>
</reference>
<dbReference type="VEuPathDB" id="VectorBase:ASIC007777"/>
<evidence type="ECO:0000313" key="3">
    <source>
        <dbReference type="EnsemblMetazoa" id="ASIC007777-PA"/>
    </source>
</evidence>